<dbReference type="GO" id="GO:0009904">
    <property type="term" value="P:chloroplast accumulation movement"/>
    <property type="evidence" value="ECO:0007669"/>
    <property type="project" value="TreeGrafter"/>
</dbReference>
<evidence type="ECO:0000256" key="1">
    <source>
        <dbReference type="ARBA" id="ARBA00005485"/>
    </source>
</evidence>
<dbReference type="GO" id="GO:0005829">
    <property type="term" value="C:cytosol"/>
    <property type="evidence" value="ECO:0007669"/>
    <property type="project" value="TreeGrafter"/>
</dbReference>
<reference evidence="4" key="2">
    <citation type="submission" date="2020-08" db="EMBL/GenBank/DDBJ databases">
        <title>Plant Genome Project.</title>
        <authorList>
            <person name="Zhang R.-G."/>
        </authorList>
    </citation>
    <scope>NUCLEOTIDE SEQUENCE</scope>
    <source>
        <strain evidence="4">Huo1</strain>
        <tissue evidence="4">Leaf</tissue>
    </source>
</reference>
<comment type="similarity">
    <text evidence="1">Belongs to the WEB family.</text>
</comment>
<evidence type="ECO:0000313" key="5">
    <source>
        <dbReference type="Proteomes" id="UP000298416"/>
    </source>
</evidence>
<dbReference type="GO" id="GO:0009903">
    <property type="term" value="P:chloroplast avoidance movement"/>
    <property type="evidence" value="ECO:0007669"/>
    <property type="project" value="TreeGrafter"/>
</dbReference>
<reference evidence="4" key="1">
    <citation type="submission" date="2018-01" db="EMBL/GenBank/DDBJ databases">
        <authorList>
            <person name="Mao J.F."/>
        </authorList>
    </citation>
    <scope>NUCLEOTIDE SEQUENCE</scope>
    <source>
        <strain evidence="4">Huo1</strain>
        <tissue evidence="4">Leaf</tissue>
    </source>
</reference>
<dbReference type="Proteomes" id="UP000298416">
    <property type="component" value="Unassembled WGS sequence"/>
</dbReference>
<evidence type="ECO:0000256" key="2">
    <source>
        <dbReference type="ARBA" id="ARBA00023054"/>
    </source>
</evidence>
<keyword evidence="2 3" id="KW-0175">Coiled coil</keyword>
<sequence length="187" mass="21430">MKIEETALVKAEIQKSEAEIDMAEERLQAALQDLKAAKSSEAMALENLKSIIDKTVRNRASASRPSSTITISKFEYLKGNASEKEFQIKAELFKRETRALRVEEGHRLMEPEKLPPDGKAMKKALKGHQQDEEWFGNLHLQWFIVLLDQLRSQLGLGRRRKMMPSLAKFFSGKPVESNLQPTWKLHQ</sequence>
<protein>
    <recommendedName>
        <fullName evidence="6">WEB family protein</fullName>
    </recommendedName>
</protein>
<evidence type="ECO:0000256" key="3">
    <source>
        <dbReference type="SAM" id="Coils"/>
    </source>
</evidence>
<feature type="coiled-coil region" evidence="3">
    <location>
        <begin position="6"/>
        <end position="40"/>
    </location>
</feature>
<dbReference type="PANTHER" id="PTHR32054:SF2">
    <property type="entry name" value="PROTEIN PLASTID MOVEMENT IMPAIRED 2"/>
    <property type="match status" value="1"/>
</dbReference>
<dbReference type="AlphaFoldDB" id="A0A8X8WCV2"/>
<evidence type="ECO:0000313" key="4">
    <source>
        <dbReference type="EMBL" id="KAG6392602.1"/>
    </source>
</evidence>
<accession>A0A8X8WCV2</accession>
<comment type="caution">
    <text evidence="4">The sequence shown here is derived from an EMBL/GenBank/DDBJ whole genome shotgun (WGS) entry which is preliminary data.</text>
</comment>
<dbReference type="PANTHER" id="PTHR32054">
    <property type="entry name" value="HEAVY CHAIN, PUTATIVE, EXPRESSED-RELATED-RELATED"/>
    <property type="match status" value="1"/>
</dbReference>
<proteinExistence type="inferred from homology"/>
<gene>
    <name evidence="4" type="ORF">SASPL_146826</name>
</gene>
<keyword evidence="5" id="KW-1185">Reference proteome</keyword>
<evidence type="ECO:0008006" key="6">
    <source>
        <dbReference type="Google" id="ProtNLM"/>
    </source>
</evidence>
<dbReference type="EMBL" id="PNBA02000018">
    <property type="protein sequence ID" value="KAG6392602.1"/>
    <property type="molecule type" value="Genomic_DNA"/>
</dbReference>
<name>A0A8X8WCV2_SALSN</name>
<organism evidence="4">
    <name type="scientific">Salvia splendens</name>
    <name type="common">Scarlet sage</name>
    <dbReference type="NCBI Taxonomy" id="180675"/>
    <lineage>
        <taxon>Eukaryota</taxon>
        <taxon>Viridiplantae</taxon>
        <taxon>Streptophyta</taxon>
        <taxon>Embryophyta</taxon>
        <taxon>Tracheophyta</taxon>
        <taxon>Spermatophyta</taxon>
        <taxon>Magnoliopsida</taxon>
        <taxon>eudicotyledons</taxon>
        <taxon>Gunneridae</taxon>
        <taxon>Pentapetalae</taxon>
        <taxon>asterids</taxon>
        <taxon>lamiids</taxon>
        <taxon>Lamiales</taxon>
        <taxon>Lamiaceae</taxon>
        <taxon>Nepetoideae</taxon>
        <taxon>Mentheae</taxon>
        <taxon>Salviinae</taxon>
        <taxon>Salvia</taxon>
        <taxon>Salvia subgen. Calosphace</taxon>
        <taxon>core Calosphace</taxon>
    </lineage>
</organism>